<dbReference type="NCBIfam" id="TIGR02832">
    <property type="entry name" value="spo_yunB"/>
    <property type="match status" value="1"/>
</dbReference>
<dbReference type="STRING" id="1121429.SAMN02745133_00179"/>
<gene>
    <name evidence="2" type="ORF">SAMN02745133_00179</name>
</gene>
<name>A0A1M4SMZ9_9FIRM</name>
<organism evidence="2 3">
    <name type="scientific">Desulforamulus putei DSM 12395</name>
    <dbReference type="NCBI Taxonomy" id="1121429"/>
    <lineage>
        <taxon>Bacteria</taxon>
        <taxon>Bacillati</taxon>
        <taxon>Bacillota</taxon>
        <taxon>Clostridia</taxon>
        <taxon>Eubacteriales</taxon>
        <taxon>Peptococcaceae</taxon>
        <taxon>Desulforamulus</taxon>
    </lineage>
</organism>
<protein>
    <submittedName>
        <fullName evidence="2">Sporulation protein YunB</fullName>
    </submittedName>
</protein>
<dbReference type="PIRSF" id="PIRSF021383">
    <property type="entry name" value="YunB"/>
    <property type="match status" value="1"/>
</dbReference>
<keyword evidence="1" id="KW-1133">Transmembrane helix</keyword>
<dbReference type="Pfam" id="PF09560">
    <property type="entry name" value="Spore_YunB"/>
    <property type="match status" value="1"/>
</dbReference>
<proteinExistence type="predicted"/>
<keyword evidence="3" id="KW-1185">Reference proteome</keyword>
<dbReference type="Proteomes" id="UP000184148">
    <property type="component" value="Unassembled WGS sequence"/>
</dbReference>
<accession>A0A1M4SMZ9</accession>
<dbReference type="OrthoDB" id="1649278at2"/>
<evidence type="ECO:0000313" key="2">
    <source>
        <dbReference type="EMBL" id="SHE33581.1"/>
    </source>
</evidence>
<keyword evidence="1" id="KW-0812">Transmembrane</keyword>
<feature type="transmembrane region" description="Helical" evidence="1">
    <location>
        <begin position="12"/>
        <end position="28"/>
    </location>
</feature>
<sequence>MFKRRRQVPRKFFVLLFLLGFTAMFVFIDRCLQPTLFAIARVKAIHVATEIMNKTVMDHLAKQNIEYKDIVQVHKDSQGKIVLVQADTMKINRISNEITLNIQEQFRNLDNESIGIPVGQLLGIRLLAALGPELNVRMIPLGVLRVDIIDKFEGAGINQTRHLIWLDLNSEFQIAIPLYKEVFKVHTKVPLAQDIIVGDVPPALVTLPGGVLGN</sequence>
<dbReference type="EMBL" id="FQUY01000001">
    <property type="protein sequence ID" value="SHE33581.1"/>
    <property type="molecule type" value="Genomic_DNA"/>
</dbReference>
<keyword evidence="1" id="KW-0472">Membrane</keyword>
<reference evidence="3" key="1">
    <citation type="submission" date="2016-11" db="EMBL/GenBank/DDBJ databases">
        <authorList>
            <person name="Varghese N."/>
            <person name="Submissions S."/>
        </authorList>
    </citation>
    <scope>NUCLEOTIDE SEQUENCE [LARGE SCALE GENOMIC DNA]</scope>
    <source>
        <strain evidence="3">DSM 12395</strain>
    </source>
</reference>
<dbReference type="InterPro" id="IPR014197">
    <property type="entry name" value="Sporulation_prot_YunB"/>
</dbReference>
<evidence type="ECO:0000313" key="3">
    <source>
        <dbReference type="Proteomes" id="UP000184148"/>
    </source>
</evidence>
<evidence type="ECO:0000256" key="1">
    <source>
        <dbReference type="SAM" id="Phobius"/>
    </source>
</evidence>
<dbReference type="AlphaFoldDB" id="A0A1M4SMZ9"/>